<evidence type="ECO:0000313" key="1">
    <source>
        <dbReference type="EMBL" id="KAJ2966627.1"/>
    </source>
</evidence>
<comment type="caution">
    <text evidence="1">The sequence shown here is derived from an EMBL/GenBank/DDBJ whole genome shotgun (WGS) entry which is preliminary data.</text>
</comment>
<organism evidence="1 2">
    <name type="scientific">Xylaria curta</name>
    <dbReference type="NCBI Taxonomy" id="42375"/>
    <lineage>
        <taxon>Eukaryota</taxon>
        <taxon>Fungi</taxon>
        <taxon>Dikarya</taxon>
        <taxon>Ascomycota</taxon>
        <taxon>Pezizomycotina</taxon>
        <taxon>Sordariomycetes</taxon>
        <taxon>Xylariomycetidae</taxon>
        <taxon>Xylariales</taxon>
        <taxon>Xylariaceae</taxon>
        <taxon>Xylaria</taxon>
    </lineage>
</organism>
<evidence type="ECO:0000313" key="2">
    <source>
        <dbReference type="Proteomes" id="UP001143856"/>
    </source>
</evidence>
<dbReference type="EMBL" id="JAPDGR010005023">
    <property type="protein sequence ID" value="KAJ2966627.1"/>
    <property type="molecule type" value="Genomic_DNA"/>
</dbReference>
<accession>A0ACC1MHX4</accession>
<gene>
    <name evidence="1" type="ORF">NUW58_g10621</name>
</gene>
<keyword evidence="2" id="KW-1185">Reference proteome</keyword>
<name>A0ACC1MHX4_9PEZI</name>
<proteinExistence type="predicted"/>
<protein>
    <submittedName>
        <fullName evidence="1">Uncharacterized protein</fullName>
    </submittedName>
</protein>
<reference evidence="1" key="1">
    <citation type="submission" date="2022-10" db="EMBL/GenBank/DDBJ databases">
        <title>Genome Sequence of Xylaria curta.</title>
        <authorList>
            <person name="Buettner E."/>
        </authorList>
    </citation>
    <scope>NUCLEOTIDE SEQUENCE</scope>
    <source>
        <strain evidence="1">Babe10</strain>
    </source>
</reference>
<sequence length="371" mass="40940">MAPSTSTLPTLHRPPRQAVRIFSAAPETLGRTQNADGTLPWCRGIPIYVFQIRHLDSKAVADYEKSTETTYSKAKTDGKTPPKLLRLFALYENLTRFVQPLSSECTDRENPQTPITLSTNIVDISHVSLRMFWNLKAHMQAASQLATAHYPETLDRIFIIGAPYFFSTVWGWIKRWFDPVTVSKIFILSDHDVLPVLTTFMDLEDIPKNYGGKLEWSFFDEPAYDDEIKRVATWEEGFTNFPPGPCYWEPTEDGTRLACLAVGSKGGQERRVRVCTIPKAFPPKSDTAAETPVADGEKEESTTDSEDATTVTTPATSLSRPGDTETTTVESTADVVAGLVITDAKDSAENLSEKIAGAADAADAAIETKAH</sequence>
<dbReference type="Proteomes" id="UP001143856">
    <property type="component" value="Unassembled WGS sequence"/>
</dbReference>